<evidence type="ECO:0000313" key="2">
    <source>
        <dbReference type="EMBL" id="KAJ2751565.1"/>
    </source>
</evidence>
<dbReference type="Gene3D" id="1.25.40.10">
    <property type="entry name" value="Tetratricopeptide repeat domain"/>
    <property type="match status" value="1"/>
</dbReference>
<dbReference type="GO" id="GO:0005739">
    <property type="term" value="C:mitochondrion"/>
    <property type="evidence" value="ECO:0007669"/>
    <property type="project" value="TreeGrafter"/>
</dbReference>
<dbReference type="InterPro" id="IPR011990">
    <property type="entry name" value="TPR-like_helical_dom_sf"/>
</dbReference>
<dbReference type="InterPro" id="IPR051114">
    <property type="entry name" value="Mito_RNA_Proc_CCM1"/>
</dbReference>
<dbReference type="GO" id="GO:0007005">
    <property type="term" value="P:mitochondrion organization"/>
    <property type="evidence" value="ECO:0007669"/>
    <property type="project" value="TreeGrafter"/>
</dbReference>
<reference evidence="2" key="1">
    <citation type="submission" date="2022-07" db="EMBL/GenBank/DDBJ databases">
        <title>Phylogenomic reconstructions and comparative analyses of Kickxellomycotina fungi.</title>
        <authorList>
            <person name="Reynolds N.K."/>
            <person name="Stajich J.E."/>
            <person name="Barry K."/>
            <person name="Grigoriev I.V."/>
            <person name="Crous P."/>
            <person name="Smith M.E."/>
        </authorList>
    </citation>
    <scope>NUCLEOTIDE SEQUENCE</scope>
    <source>
        <strain evidence="2">BCRC 34297</strain>
    </source>
</reference>
<dbReference type="PANTHER" id="PTHR47934">
    <property type="entry name" value="PENTATRICOPEPTIDE REPEAT-CONTAINING PROTEIN PET309, MITOCHONDRIAL"/>
    <property type="match status" value="1"/>
</dbReference>
<accession>A0A9W8GVS9</accession>
<dbReference type="GO" id="GO:0006396">
    <property type="term" value="P:RNA processing"/>
    <property type="evidence" value="ECO:0007669"/>
    <property type="project" value="TreeGrafter"/>
</dbReference>
<name>A0A9W8GVS9_9FUNG</name>
<dbReference type="PANTHER" id="PTHR47934:SF6">
    <property type="entry name" value="MITOCHONDRIAL GROUP I INTRON SPLICING FACTOR CCM1-RELATED"/>
    <property type="match status" value="1"/>
</dbReference>
<keyword evidence="3" id="KW-1185">Reference proteome</keyword>
<feature type="domain" description="Complex 1 LYR protein" evidence="1">
    <location>
        <begin position="808"/>
        <end position="866"/>
    </location>
</feature>
<comment type="caution">
    <text evidence="2">The sequence shown here is derived from an EMBL/GenBank/DDBJ whole genome shotgun (WGS) entry which is preliminary data.</text>
</comment>
<dbReference type="Proteomes" id="UP001140011">
    <property type="component" value="Unassembled WGS sequence"/>
</dbReference>
<dbReference type="OrthoDB" id="5573485at2759"/>
<dbReference type="InterPro" id="IPR008011">
    <property type="entry name" value="Complex1_LYR_dom"/>
</dbReference>
<dbReference type="AlphaFoldDB" id="A0A9W8GVS9"/>
<gene>
    <name evidence="2" type="ORF">GGI19_004401</name>
</gene>
<protein>
    <recommendedName>
        <fullName evidence="1">Complex 1 LYR protein domain-containing protein</fullName>
    </recommendedName>
</protein>
<dbReference type="GO" id="GO:0003729">
    <property type="term" value="F:mRNA binding"/>
    <property type="evidence" value="ECO:0007669"/>
    <property type="project" value="TreeGrafter"/>
</dbReference>
<sequence length="887" mass="98839">MADVEREIWEHMQRGNFDKAVSLSCQARKQQNKDGPPMSLLTRFALTKRQFQVECLYAGIYASTRLSESNDLSVDDYLLFFAALLADRDPGLLGIYSDLSGSRRKAVDVALAGSMAYYHLKQGKRWRSPRLWAFLPMRAQIAIEWAVQNTSQLAQAIPSDYARSVHAAWMLRRPNSGFTDVSGAGKIVEALLRAGITPDLPVLETLVTSSVRVGEVGAALPVYASRQWPQDLSHGTLVDLVDRRATMALSAPRIHYDVLGASVRANDLHTVLVVASALRSRQVFHFVISIWVSHHKDDWKGIVELTRTMLRVLTDNLLHSTHHLVISAMMDMARPGHCNATLANVVLSNALALHWVLAPRLESPSVAAIHKLLRALIDHGMSESAFQVYRDSERRSNWKSPVSSDAIFAVLAGELARREDIRSIMHLASVATRGGIFISAHFYSAVICGLTMPIKLMANSGAYQYSRKRDHGRYYQPALGPSGYGNGLRRIQIAESMFDSMRRNEIDAPVKVYHALMYAWALLGQPRQVQSYFAKLEQNSKGGSVGISEVAWGILLYSHARAHDVQGTLSVLARAREWVSGAKTRGVDGRTSYLVNISVCALLVDRDTRSALTLLDACIQRYNEYLQSDKEAADRNELPATPADPVTRSLIIRALLDNQRLAQAVDVHNSMHAQFNLAEYASELKPMLKFCLGQGDTSSALQIARRILRIGGVGALTDSQWIRLLRLCIEESRDADVTGLLSDLAPLSSEHGDFGTVVMPVLRNKYPEAVDWISRVLRKSSIDDGAGAMVSLADVDSVSVVEPPVHAQCLSLYRSLMRAIREFPLAEMRGKFKHNARFCFELYRDLEPDNPKIQQLISDGRQQLQWLSTWQDDAETCQKLVHKPRTQ</sequence>
<evidence type="ECO:0000313" key="3">
    <source>
        <dbReference type="Proteomes" id="UP001140011"/>
    </source>
</evidence>
<evidence type="ECO:0000259" key="1">
    <source>
        <dbReference type="Pfam" id="PF05347"/>
    </source>
</evidence>
<proteinExistence type="predicted"/>
<organism evidence="2 3">
    <name type="scientific">Coemansia pectinata</name>
    <dbReference type="NCBI Taxonomy" id="1052879"/>
    <lineage>
        <taxon>Eukaryota</taxon>
        <taxon>Fungi</taxon>
        <taxon>Fungi incertae sedis</taxon>
        <taxon>Zoopagomycota</taxon>
        <taxon>Kickxellomycotina</taxon>
        <taxon>Kickxellomycetes</taxon>
        <taxon>Kickxellales</taxon>
        <taxon>Kickxellaceae</taxon>
        <taxon>Coemansia</taxon>
    </lineage>
</organism>
<dbReference type="EMBL" id="JANBUH010000384">
    <property type="protein sequence ID" value="KAJ2751565.1"/>
    <property type="molecule type" value="Genomic_DNA"/>
</dbReference>
<dbReference type="Pfam" id="PF05347">
    <property type="entry name" value="Complex1_LYR"/>
    <property type="match status" value="1"/>
</dbReference>